<feature type="transmembrane region" description="Helical" evidence="2">
    <location>
        <begin position="603"/>
        <end position="626"/>
    </location>
</feature>
<evidence type="ECO:0000256" key="1">
    <source>
        <dbReference type="SAM" id="MobiDB-lite"/>
    </source>
</evidence>
<keyword evidence="2" id="KW-1133">Transmembrane helix</keyword>
<dbReference type="OrthoDB" id="45365at2759"/>
<gene>
    <name evidence="4" type="ORF">TRFO_35889</name>
</gene>
<evidence type="ECO:0000259" key="3">
    <source>
        <dbReference type="Pfam" id="PF00149"/>
    </source>
</evidence>
<dbReference type="PANTHER" id="PTHR14795:SF0">
    <property type="entry name" value="TRANSMEMBRANE PROTEIN 62"/>
    <property type="match status" value="1"/>
</dbReference>
<evidence type="ECO:0000256" key="2">
    <source>
        <dbReference type="SAM" id="Phobius"/>
    </source>
</evidence>
<feature type="transmembrane region" description="Helical" evidence="2">
    <location>
        <begin position="571"/>
        <end position="591"/>
    </location>
</feature>
<keyword evidence="2" id="KW-0472">Membrane</keyword>
<dbReference type="SUPFAM" id="SSF56300">
    <property type="entry name" value="Metallo-dependent phosphatases"/>
    <property type="match status" value="1"/>
</dbReference>
<feature type="transmembrane region" description="Helical" evidence="2">
    <location>
        <begin position="466"/>
        <end position="486"/>
    </location>
</feature>
<feature type="compositionally biased region" description="Low complexity" evidence="1">
    <location>
        <begin position="49"/>
        <end position="62"/>
    </location>
</feature>
<feature type="domain" description="Calcineurin-like phosphoesterase" evidence="3">
    <location>
        <begin position="82"/>
        <end position="300"/>
    </location>
</feature>
<organism evidence="4 5">
    <name type="scientific">Tritrichomonas foetus</name>
    <dbReference type="NCBI Taxonomy" id="1144522"/>
    <lineage>
        <taxon>Eukaryota</taxon>
        <taxon>Metamonada</taxon>
        <taxon>Parabasalia</taxon>
        <taxon>Tritrichomonadida</taxon>
        <taxon>Tritrichomonadidae</taxon>
        <taxon>Tritrichomonas</taxon>
    </lineage>
</organism>
<feature type="transmembrane region" description="Helical" evidence="2">
    <location>
        <begin position="632"/>
        <end position="656"/>
    </location>
</feature>
<feature type="region of interest" description="Disordered" evidence="1">
    <location>
        <begin position="46"/>
        <end position="70"/>
    </location>
</feature>
<feature type="transmembrane region" description="Helical" evidence="2">
    <location>
        <begin position="12"/>
        <end position="35"/>
    </location>
</feature>
<reference evidence="4" key="1">
    <citation type="submission" date="2016-10" db="EMBL/GenBank/DDBJ databases">
        <authorList>
            <person name="Benchimol M."/>
            <person name="Almeida L.G."/>
            <person name="Vasconcelos A.T."/>
            <person name="Perreira-Neves A."/>
            <person name="Rosa I.A."/>
            <person name="Tasca T."/>
            <person name="Bogo M.R."/>
            <person name="de Souza W."/>
        </authorList>
    </citation>
    <scope>NUCLEOTIDE SEQUENCE [LARGE SCALE GENOMIC DNA]</scope>
    <source>
        <strain evidence="4">K</strain>
    </source>
</reference>
<dbReference type="AlphaFoldDB" id="A0A1J4JFD2"/>
<evidence type="ECO:0000313" key="4">
    <source>
        <dbReference type="EMBL" id="OHS97850.1"/>
    </source>
</evidence>
<dbReference type="GO" id="GO:0016787">
    <property type="term" value="F:hydrolase activity"/>
    <property type="evidence" value="ECO:0007669"/>
    <property type="project" value="InterPro"/>
</dbReference>
<dbReference type="Gene3D" id="3.60.21.10">
    <property type="match status" value="1"/>
</dbReference>
<comment type="caution">
    <text evidence="4">The sequence shown here is derived from an EMBL/GenBank/DDBJ whole genome shotgun (WGS) entry which is preliminary data.</text>
</comment>
<dbReference type="Pfam" id="PF00149">
    <property type="entry name" value="Metallophos"/>
    <property type="match status" value="1"/>
</dbReference>
<accession>A0A1J4JFD2</accession>
<feature type="transmembrane region" description="Helical" evidence="2">
    <location>
        <begin position="526"/>
        <end position="549"/>
    </location>
</feature>
<dbReference type="GeneID" id="94845224"/>
<protein>
    <submittedName>
        <fullName evidence="4">Ser/Thr protein phosphatase</fullName>
    </submittedName>
</protein>
<dbReference type="EMBL" id="MLAK01001092">
    <property type="protein sequence ID" value="OHS97850.1"/>
    <property type="molecule type" value="Genomic_DNA"/>
</dbReference>
<dbReference type="VEuPathDB" id="TrichDB:TRFO_35889"/>
<evidence type="ECO:0000313" key="5">
    <source>
        <dbReference type="Proteomes" id="UP000179807"/>
    </source>
</evidence>
<sequence length="685" mass="78926">MLNIEKKNVQPLPFYVSQYFWIVIVFLFMIIGVIIPPYQTVSPIKSQNRESSNSRISSSGEINDNGFQTSSNFSMPKSPTIFLHLTDTHLNYYHQYRADNIRNAFEYAKDKMIKRIIISGDLVDNKKNSLSYGAQNPFDFPHYNKVISEFDTEHVFDIAGNHDEYGLSSFNSKNHHALRYSRFFTKNNITDIKQFWASRTSFDENVDLVSINPFKYPTPHAKLGFWLNPSTEILDEIERALFNDNLLMNENNTKTVIVQCHFPLRLMKTFAKTSKTKLTLHQLLEKSNTALYISGHVHPYQPQILHTNGVLEIVGSDLKEHHGVGIVTIDNGQVVYHTLNLDEKLSKTAFVTNPIPKNQLSRTSSFNSKNFEIRMICFTNIETLSIYAQIIHSKTGSQINSYKLNFVQKLNDKQSLYSVNAEVKEDGEYSLKIQGDVVDEITFFVGETVKLSKEKIYGFPNITNSALAGLIIFFIFNVLITIPISFSNFLNDTNEWIIGNLNESRWLNAFLLGPLLIHKRIEMLPMFLRIILFILSLWPACLPTIFMTIEGKFAMVWTYGYVCDGKVFLDLFGYMFSFIFECVFVLPTLTMASMISISYPWRYFYLIDAVIFGICIFIMFFLAYYFVYEASYYGGVFTSPGFVLLPLTMCILFAVLGTRRQYNHVNESSTGSNFWSKNNHHMYLA</sequence>
<dbReference type="InterPro" id="IPR029052">
    <property type="entry name" value="Metallo-depent_PP-like"/>
</dbReference>
<proteinExistence type="predicted"/>
<name>A0A1J4JFD2_9EUKA</name>
<dbReference type="InterPro" id="IPR004843">
    <property type="entry name" value="Calcineurin-like_PHP"/>
</dbReference>
<keyword evidence="2" id="KW-0812">Transmembrane</keyword>
<dbReference type="Proteomes" id="UP000179807">
    <property type="component" value="Unassembled WGS sequence"/>
</dbReference>
<keyword evidence="5" id="KW-1185">Reference proteome</keyword>
<dbReference type="RefSeq" id="XP_068350987.1">
    <property type="nucleotide sequence ID" value="XM_068510520.1"/>
</dbReference>
<dbReference type="PANTHER" id="PTHR14795">
    <property type="entry name" value="HELICASE RELATED"/>
    <property type="match status" value="1"/>
</dbReference>